<evidence type="ECO:0000313" key="3">
    <source>
        <dbReference type="Proteomes" id="UP000287447"/>
    </source>
</evidence>
<accession>A0A437QPT6</accession>
<sequence>MSDSAEDSFLQDLIDRLVPLGLILRGGFQAEPDDGAPAGTATMLLVGNAGPGLWRRSGGDLRDEADAMDAWTQRVMDPIGDRFGATVLYPFGGPPYHPFQRWAKRAEGLQSSPLGILIHPEYGLWHAYRAALCFGETMSLPDASPAGYPCDTCLGKPCLSACPVAAFSETDGYDVPACAAHLRTEDGADCMGMGCRARRACPLGHDFVYDPGQAAFHMQAFLRAR</sequence>
<protein>
    <submittedName>
        <fullName evidence="2">4Fe-4S dicluster domain-containing protein</fullName>
    </submittedName>
</protein>
<dbReference type="PROSITE" id="PS51379">
    <property type="entry name" value="4FE4S_FER_2"/>
    <property type="match status" value="1"/>
</dbReference>
<dbReference type="EMBL" id="SADE01000002">
    <property type="protein sequence ID" value="RVU36533.1"/>
    <property type="molecule type" value="Genomic_DNA"/>
</dbReference>
<feature type="domain" description="4Fe-4S ferredoxin-type" evidence="1">
    <location>
        <begin position="139"/>
        <end position="172"/>
    </location>
</feature>
<comment type="caution">
    <text evidence="2">The sequence shown here is derived from an EMBL/GenBank/DDBJ whole genome shotgun (WGS) entry which is preliminary data.</text>
</comment>
<evidence type="ECO:0000259" key="1">
    <source>
        <dbReference type="PROSITE" id="PS51379"/>
    </source>
</evidence>
<dbReference type="Proteomes" id="UP000287447">
    <property type="component" value="Unassembled WGS sequence"/>
</dbReference>
<name>A0A437QPT6_9PROT</name>
<keyword evidence="3" id="KW-1185">Reference proteome</keyword>
<proteinExistence type="predicted"/>
<dbReference type="OrthoDB" id="8279740at2"/>
<gene>
    <name evidence="2" type="ORF">EOI86_15200</name>
</gene>
<evidence type="ECO:0000313" key="2">
    <source>
        <dbReference type="EMBL" id="RVU36533.1"/>
    </source>
</evidence>
<dbReference type="InterPro" id="IPR017896">
    <property type="entry name" value="4Fe4S_Fe-S-bd"/>
</dbReference>
<dbReference type="AlphaFoldDB" id="A0A437QPT6"/>
<reference evidence="3" key="1">
    <citation type="submission" date="2019-01" db="EMBL/GenBank/DDBJ databases">
        <title>Gri0909 isolated from a small marine red alga.</title>
        <authorList>
            <person name="Kim J."/>
            <person name="Jeong S.E."/>
            <person name="Jeon C.O."/>
        </authorList>
    </citation>
    <scope>NUCLEOTIDE SEQUENCE [LARGE SCALE GENOMIC DNA]</scope>
    <source>
        <strain evidence="3">Gri0909</strain>
    </source>
</reference>
<dbReference type="RefSeq" id="WP_127766009.1">
    <property type="nucleotide sequence ID" value="NZ_SADE01000002.1"/>
</dbReference>
<organism evidence="2 3">
    <name type="scientific">Hwanghaeella grinnelliae</name>
    <dbReference type="NCBI Taxonomy" id="2500179"/>
    <lineage>
        <taxon>Bacteria</taxon>
        <taxon>Pseudomonadati</taxon>
        <taxon>Pseudomonadota</taxon>
        <taxon>Alphaproteobacteria</taxon>
        <taxon>Rhodospirillales</taxon>
        <taxon>Rhodospirillaceae</taxon>
        <taxon>Hwanghaeella</taxon>
    </lineage>
</organism>